<sequence length="303" mass="35035">MSVTQAFRLSEEERSLLPTDDEVEAYARSGWYLTRKLFTDEEVDELVAASERFYAGERSRTLPERPPRLAYWEPSKGAVQRHNDYIHYESDDIARILRKPIVGAVAARLARADEIRVFQSTLIYKPPIAGEPSNVVPWHFDRHYWQSCTSDDMLTAFIPFHDCDVELGTITMVDGSHRWEEIGADDTTTRHFADRDNTDLDRMLTENATHNHAEVRKVPMIIPKGHMSFHHCRTYHGSGPNVSPRPRRAISFHLQPGDNEYRRYHLSDGDVVTYNHDVLVRRTADGRPDYADPEFCPVLWRNA</sequence>
<proteinExistence type="predicted"/>
<dbReference type="PANTHER" id="PTHR20883">
    <property type="entry name" value="PHYTANOYL-COA DIOXYGENASE DOMAIN CONTAINING 1"/>
    <property type="match status" value="1"/>
</dbReference>
<evidence type="ECO:0000313" key="1">
    <source>
        <dbReference type="EMBL" id="UWP87425.1"/>
    </source>
</evidence>
<reference evidence="1" key="2">
    <citation type="submission" date="2022-09" db="EMBL/GenBank/DDBJ databases">
        <title>Biosynthetic gene clusters of Dactylosporangioum fulvum.</title>
        <authorList>
            <person name="Caradec T."/>
        </authorList>
    </citation>
    <scope>NUCLEOTIDE SEQUENCE</scope>
    <source>
        <strain evidence="1">NRRL B-16292</strain>
    </source>
</reference>
<dbReference type="Gene3D" id="2.60.120.620">
    <property type="entry name" value="q2cbj1_9rhob like domain"/>
    <property type="match status" value="1"/>
</dbReference>
<dbReference type="Pfam" id="PF05721">
    <property type="entry name" value="PhyH"/>
    <property type="match status" value="1"/>
</dbReference>
<dbReference type="PANTHER" id="PTHR20883:SF46">
    <property type="entry name" value="PHYTANOYL-COA HYDROXYLASE"/>
    <property type="match status" value="1"/>
</dbReference>
<protein>
    <submittedName>
        <fullName evidence="1">Phytanoyl-CoA dioxygenase family protein</fullName>
    </submittedName>
</protein>
<dbReference type="RefSeq" id="WP_259867639.1">
    <property type="nucleotide sequence ID" value="NZ_BAAAST010000026.1"/>
</dbReference>
<dbReference type="InterPro" id="IPR008775">
    <property type="entry name" value="Phytyl_CoA_dOase-like"/>
</dbReference>
<accession>A0ABY5WD50</accession>
<keyword evidence="1" id="KW-0560">Oxidoreductase</keyword>
<evidence type="ECO:0000313" key="2">
    <source>
        <dbReference type="Proteomes" id="UP001059617"/>
    </source>
</evidence>
<gene>
    <name evidence="1" type="ORF">Dfulv_12450</name>
</gene>
<dbReference type="SUPFAM" id="SSF51197">
    <property type="entry name" value="Clavaminate synthase-like"/>
    <property type="match status" value="1"/>
</dbReference>
<dbReference type="GO" id="GO:0051213">
    <property type="term" value="F:dioxygenase activity"/>
    <property type="evidence" value="ECO:0007669"/>
    <property type="project" value="UniProtKB-KW"/>
</dbReference>
<keyword evidence="2" id="KW-1185">Reference proteome</keyword>
<keyword evidence="1" id="KW-0223">Dioxygenase</keyword>
<reference evidence="1" key="1">
    <citation type="submission" date="2021-04" db="EMBL/GenBank/DDBJ databases">
        <authorList>
            <person name="Hartkoorn R.C."/>
            <person name="Beaudoing E."/>
            <person name="Hot D."/>
        </authorList>
    </citation>
    <scope>NUCLEOTIDE SEQUENCE</scope>
    <source>
        <strain evidence="1">NRRL B-16292</strain>
    </source>
</reference>
<name>A0ABY5WD50_9ACTN</name>
<dbReference type="Proteomes" id="UP001059617">
    <property type="component" value="Chromosome"/>
</dbReference>
<organism evidence="1 2">
    <name type="scientific">Dactylosporangium fulvum</name>
    <dbReference type="NCBI Taxonomy" id="53359"/>
    <lineage>
        <taxon>Bacteria</taxon>
        <taxon>Bacillati</taxon>
        <taxon>Actinomycetota</taxon>
        <taxon>Actinomycetes</taxon>
        <taxon>Micromonosporales</taxon>
        <taxon>Micromonosporaceae</taxon>
        <taxon>Dactylosporangium</taxon>
    </lineage>
</organism>
<dbReference type="EMBL" id="CP073720">
    <property type="protein sequence ID" value="UWP87425.1"/>
    <property type="molecule type" value="Genomic_DNA"/>
</dbReference>